<accession>A0AAD9IQV4</accession>
<reference evidence="1" key="1">
    <citation type="journal article" date="2023" name="Mol. Biol. Evol.">
        <title>Third-Generation Sequencing Reveals the Adaptive Role of the Epigenome in Three Deep-Sea Polychaetes.</title>
        <authorList>
            <person name="Perez M."/>
            <person name="Aroh O."/>
            <person name="Sun Y."/>
            <person name="Lan Y."/>
            <person name="Juniper S.K."/>
            <person name="Young C.R."/>
            <person name="Angers B."/>
            <person name="Qian P.Y."/>
        </authorList>
    </citation>
    <scope>NUCLEOTIDE SEQUENCE</scope>
    <source>
        <strain evidence="1">R07B-5</strain>
    </source>
</reference>
<organism evidence="1 2">
    <name type="scientific">Ridgeia piscesae</name>
    <name type="common">Tubeworm</name>
    <dbReference type="NCBI Taxonomy" id="27915"/>
    <lineage>
        <taxon>Eukaryota</taxon>
        <taxon>Metazoa</taxon>
        <taxon>Spiralia</taxon>
        <taxon>Lophotrochozoa</taxon>
        <taxon>Annelida</taxon>
        <taxon>Polychaeta</taxon>
        <taxon>Sedentaria</taxon>
        <taxon>Canalipalpata</taxon>
        <taxon>Sabellida</taxon>
        <taxon>Siboglinidae</taxon>
        <taxon>Ridgeia</taxon>
    </lineage>
</organism>
<name>A0AAD9IQV4_RIDPI</name>
<dbReference type="Proteomes" id="UP001209878">
    <property type="component" value="Unassembled WGS sequence"/>
</dbReference>
<protein>
    <submittedName>
        <fullName evidence="1">Uncharacterized protein</fullName>
    </submittedName>
</protein>
<keyword evidence="2" id="KW-1185">Reference proteome</keyword>
<gene>
    <name evidence="1" type="ORF">NP493_6859g00000</name>
</gene>
<comment type="caution">
    <text evidence="1">The sequence shown here is derived from an EMBL/GenBank/DDBJ whole genome shotgun (WGS) entry which is preliminary data.</text>
</comment>
<dbReference type="AlphaFoldDB" id="A0AAD9IQV4"/>
<evidence type="ECO:0000313" key="1">
    <source>
        <dbReference type="EMBL" id="KAK2138981.1"/>
    </source>
</evidence>
<proteinExistence type="predicted"/>
<sequence>MSPYCDIVGMEHYDNLSCKPDYKAFAYCDLCKHRSVIDAKFQV</sequence>
<evidence type="ECO:0000313" key="2">
    <source>
        <dbReference type="Proteomes" id="UP001209878"/>
    </source>
</evidence>
<dbReference type="EMBL" id="JAODUO010006846">
    <property type="protein sequence ID" value="KAK2138981.1"/>
    <property type="molecule type" value="Genomic_DNA"/>
</dbReference>